<dbReference type="InterPro" id="IPR055188">
    <property type="entry name" value="Choice_anch_I"/>
</dbReference>
<evidence type="ECO:0000256" key="1">
    <source>
        <dbReference type="SAM" id="SignalP"/>
    </source>
</evidence>
<dbReference type="Proteomes" id="UP000003704">
    <property type="component" value="Unassembled WGS sequence"/>
</dbReference>
<feature type="domain" description="Choice-of-anchor I" evidence="2">
    <location>
        <begin position="66"/>
        <end position="543"/>
    </location>
</feature>
<dbReference type="InterPro" id="IPR052956">
    <property type="entry name" value="Mesenchyme-surface_protein"/>
</dbReference>
<dbReference type="NCBIfam" id="NF038117">
    <property type="entry name" value="choice_anch_I"/>
    <property type="match status" value="1"/>
</dbReference>
<gene>
    <name evidence="3" type="ORF">WQQ_12510</name>
</gene>
<dbReference type="Pfam" id="PF22494">
    <property type="entry name" value="choice_anch_I"/>
    <property type="match status" value="1"/>
</dbReference>
<evidence type="ECO:0000259" key="2">
    <source>
        <dbReference type="Pfam" id="PF22494"/>
    </source>
</evidence>
<evidence type="ECO:0000313" key="3">
    <source>
        <dbReference type="EMBL" id="EIT71114.1"/>
    </source>
</evidence>
<accession>I7ZGU7</accession>
<dbReference type="PROSITE" id="PS51257">
    <property type="entry name" value="PROKAR_LIPOPROTEIN"/>
    <property type="match status" value="1"/>
</dbReference>
<dbReference type="SUPFAM" id="SSF51004">
    <property type="entry name" value="C-terminal (heme d1) domain of cytochrome cd1-nitrite reductase"/>
    <property type="match status" value="1"/>
</dbReference>
<dbReference type="Gene3D" id="2.130.10.10">
    <property type="entry name" value="YVTN repeat-like/Quinoprotein amine dehydrogenase"/>
    <property type="match status" value="2"/>
</dbReference>
<organism evidence="3 4">
    <name type="scientific">Hydrocarboniphaga effusa AP103</name>
    <dbReference type="NCBI Taxonomy" id="1172194"/>
    <lineage>
        <taxon>Bacteria</taxon>
        <taxon>Pseudomonadati</taxon>
        <taxon>Pseudomonadota</taxon>
        <taxon>Gammaproteobacteria</taxon>
        <taxon>Nevskiales</taxon>
        <taxon>Nevskiaceae</taxon>
        <taxon>Hydrocarboniphaga</taxon>
    </lineage>
</organism>
<sequence length="549" mass="57301">MMKKYALSLAAMLFAAGLSACSGDDGSDGATGPAGEDGAVGEPGTNSVLIELSLLGRYVSGLTEESAAEIVTYDPATKRLFVVNAAEVSIDVLDAANPSAPAKLGSIQSEGGSANSVAVSGGIVAVAIQAGTKTDNGKVEFYNSSSLAKLGEVAVGALPDMLTFTPDGKAVLVANEGEPDAGYAVDPVGSISVIDLRAGVAAATVKTLGFEAYNDRADELRAKGVRIYGPGSSVAQDLEPEYIAISPDGKTAWATLQEANAAAVIDLSDIASPTLVDIRPFGLKDHSIIGNELDASDRDGRINIRNWPVKGLYQPDAIAAYDFNGKTYYVTANEGDDRNDFIPGEETKRVKAAALDATIFPDAATLKLDANLGRLTITPYGAKTNAAGELQELLVLGGRSFSIWNSDGAQVYDSGSEFERIVAQRNPGFFNASNDNNNFDDRSDNKGPEPEGVALGKIGGHTFAFIGLERIGGVMVYDVSNPQNARFVQYLNTRDFTKLASDPTAGDVGPEGLHFIPADNSPNGKPMLAVGNEVSGTTSLFQIDVVELK</sequence>
<dbReference type="AlphaFoldDB" id="I7ZGU7"/>
<dbReference type="PATRIC" id="fig|1172194.4.peg.1201"/>
<feature type="chain" id="PRO_5003712979" evidence="1">
    <location>
        <begin position="21"/>
        <end position="549"/>
    </location>
</feature>
<dbReference type="STRING" id="1172194.WQQ_12510"/>
<dbReference type="EMBL" id="AKGD01000001">
    <property type="protein sequence ID" value="EIT71114.1"/>
    <property type="molecule type" value="Genomic_DNA"/>
</dbReference>
<dbReference type="PANTHER" id="PTHR46928">
    <property type="entry name" value="MESENCHYME-SPECIFIC CELL SURFACE GLYCOPROTEIN"/>
    <property type="match status" value="1"/>
</dbReference>
<name>I7ZGU7_9GAMM</name>
<keyword evidence="1" id="KW-0732">Signal</keyword>
<evidence type="ECO:0000313" key="4">
    <source>
        <dbReference type="Proteomes" id="UP000003704"/>
    </source>
</evidence>
<dbReference type="PANTHER" id="PTHR46928:SF1">
    <property type="entry name" value="MESENCHYME-SPECIFIC CELL SURFACE GLYCOPROTEIN"/>
    <property type="match status" value="1"/>
</dbReference>
<feature type="signal peptide" evidence="1">
    <location>
        <begin position="1"/>
        <end position="20"/>
    </location>
</feature>
<protein>
    <submittedName>
        <fullName evidence="3">Alkaline phosphatase</fullName>
    </submittedName>
</protein>
<dbReference type="InterPro" id="IPR011048">
    <property type="entry name" value="Haem_d1_sf"/>
</dbReference>
<reference evidence="3 4" key="1">
    <citation type="journal article" date="2012" name="J. Bacteriol.">
        <title>Genome Sequence of n-Alkane-Degrading Hydrocarboniphaga effusa Strain AP103T (ATCC BAA-332T).</title>
        <authorList>
            <person name="Chang H.K."/>
            <person name="Zylstra G.J."/>
            <person name="Chae J.C."/>
        </authorList>
    </citation>
    <scope>NUCLEOTIDE SEQUENCE [LARGE SCALE GENOMIC DNA]</scope>
    <source>
        <strain evidence="3 4">AP103</strain>
    </source>
</reference>
<comment type="caution">
    <text evidence="3">The sequence shown here is derived from an EMBL/GenBank/DDBJ whole genome shotgun (WGS) entry which is preliminary data.</text>
</comment>
<proteinExistence type="predicted"/>
<keyword evidence="4" id="KW-1185">Reference proteome</keyword>
<dbReference type="InterPro" id="IPR015943">
    <property type="entry name" value="WD40/YVTN_repeat-like_dom_sf"/>
</dbReference>